<organism evidence="2 3">
    <name type="scientific">Novipirellula herctigrandis</name>
    <dbReference type="NCBI Taxonomy" id="2527986"/>
    <lineage>
        <taxon>Bacteria</taxon>
        <taxon>Pseudomonadati</taxon>
        <taxon>Planctomycetota</taxon>
        <taxon>Planctomycetia</taxon>
        <taxon>Pirellulales</taxon>
        <taxon>Pirellulaceae</taxon>
        <taxon>Novipirellula</taxon>
    </lineage>
</organism>
<evidence type="ECO:0000313" key="3">
    <source>
        <dbReference type="Proteomes" id="UP000315010"/>
    </source>
</evidence>
<evidence type="ECO:0000313" key="2">
    <source>
        <dbReference type="EMBL" id="TWT82746.1"/>
    </source>
</evidence>
<keyword evidence="1" id="KW-1133">Transmembrane helix</keyword>
<protein>
    <recommendedName>
        <fullName evidence="4">Prepilin-type N-terminal cleavage/methylation domain-containing protein</fullName>
    </recommendedName>
</protein>
<evidence type="ECO:0008006" key="4">
    <source>
        <dbReference type="Google" id="ProtNLM"/>
    </source>
</evidence>
<proteinExistence type="predicted"/>
<dbReference type="OrthoDB" id="284520at2"/>
<feature type="transmembrane region" description="Helical" evidence="1">
    <location>
        <begin position="12"/>
        <end position="35"/>
    </location>
</feature>
<dbReference type="NCBIfam" id="TIGR02532">
    <property type="entry name" value="IV_pilin_GFxxxE"/>
    <property type="match status" value="1"/>
</dbReference>
<sequence length="185" mass="20952">MNDRQIGRYGYSLIELMVVISVSAVLMTITVGWIIGAMKHASTMRDRSRCHQSMLQLARDFRDDVHSASSAKLPAPNTLVMKQNDSESITYRFRSSDSVERQVAKNDRLTHRQQYWLAPDYLVQWSVLDLGDEVGMVITSKPKQAYFLGSKTAELSQFEDTSAAPSALFVKAQLGRFKQMVKDLK</sequence>
<dbReference type="Pfam" id="PF07963">
    <property type="entry name" value="N_methyl"/>
    <property type="match status" value="1"/>
</dbReference>
<dbReference type="EMBL" id="SJPJ01000001">
    <property type="protein sequence ID" value="TWT82746.1"/>
    <property type="molecule type" value="Genomic_DNA"/>
</dbReference>
<dbReference type="InterPro" id="IPR012902">
    <property type="entry name" value="N_methyl_site"/>
</dbReference>
<keyword evidence="1" id="KW-0812">Transmembrane</keyword>
<dbReference type="InterPro" id="IPR045584">
    <property type="entry name" value="Pilin-like"/>
</dbReference>
<name>A0A5C5Z6M1_9BACT</name>
<dbReference type="AlphaFoldDB" id="A0A5C5Z6M1"/>
<gene>
    <name evidence="2" type="ORF">CA13_42090</name>
</gene>
<keyword evidence="1" id="KW-0472">Membrane</keyword>
<accession>A0A5C5Z6M1</accession>
<dbReference type="RefSeq" id="WP_146399446.1">
    <property type="nucleotide sequence ID" value="NZ_SJPJ01000001.1"/>
</dbReference>
<reference evidence="2 3" key="1">
    <citation type="submission" date="2019-02" db="EMBL/GenBank/DDBJ databases">
        <title>Deep-cultivation of Planctomycetes and their phenomic and genomic characterization uncovers novel biology.</title>
        <authorList>
            <person name="Wiegand S."/>
            <person name="Jogler M."/>
            <person name="Boedeker C."/>
            <person name="Pinto D."/>
            <person name="Vollmers J."/>
            <person name="Rivas-Marin E."/>
            <person name="Kohn T."/>
            <person name="Peeters S.H."/>
            <person name="Heuer A."/>
            <person name="Rast P."/>
            <person name="Oberbeckmann S."/>
            <person name="Bunk B."/>
            <person name="Jeske O."/>
            <person name="Meyerdierks A."/>
            <person name="Storesund J.E."/>
            <person name="Kallscheuer N."/>
            <person name="Luecker S."/>
            <person name="Lage O.M."/>
            <person name="Pohl T."/>
            <person name="Merkel B.J."/>
            <person name="Hornburger P."/>
            <person name="Mueller R.-W."/>
            <person name="Bruemmer F."/>
            <person name="Labrenz M."/>
            <person name="Spormann A.M."/>
            <person name="Op Den Camp H."/>
            <person name="Overmann J."/>
            <person name="Amann R."/>
            <person name="Jetten M.S.M."/>
            <person name="Mascher T."/>
            <person name="Medema M.H."/>
            <person name="Devos D.P."/>
            <person name="Kaster A.-K."/>
            <person name="Ovreas L."/>
            <person name="Rohde M."/>
            <person name="Galperin M.Y."/>
            <person name="Jogler C."/>
        </authorList>
    </citation>
    <scope>NUCLEOTIDE SEQUENCE [LARGE SCALE GENOMIC DNA]</scope>
    <source>
        <strain evidence="2 3">CA13</strain>
    </source>
</reference>
<keyword evidence="3" id="KW-1185">Reference proteome</keyword>
<dbReference type="Proteomes" id="UP000315010">
    <property type="component" value="Unassembled WGS sequence"/>
</dbReference>
<evidence type="ECO:0000256" key="1">
    <source>
        <dbReference type="SAM" id="Phobius"/>
    </source>
</evidence>
<dbReference type="SUPFAM" id="SSF54523">
    <property type="entry name" value="Pili subunits"/>
    <property type="match status" value="1"/>
</dbReference>
<comment type="caution">
    <text evidence="2">The sequence shown here is derived from an EMBL/GenBank/DDBJ whole genome shotgun (WGS) entry which is preliminary data.</text>
</comment>